<protein>
    <recommendedName>
        <fullName evidence="4">ROK family protein</fullName>
    </recommendedName>
</protein>
<accession>A0A0P6X915</accession>
<dbReference type="PANTHER" id="PTHR18964:SF149">
    <property type="entry name" value="BIFUNCTIONAL UDP-N-ACETYLGLUCOSAMINE 2-EPIMERASE_N-ACETYLMANNOSAMINE KINASE"/>
    <property type="match status" value="1"/>
</dbReference>
<dbReference type="PROSITE" id="PS01125">
    <property type="entry name" value="ROK"/>
    <property type="match status" value="1"/>
</dbReference>
<dbReference type="Pfam" id="PF00480">
    <property type="entry name" value="ROK"/>
    <property type="match status" value="1"/>
</dbReference>
<proteinExistence type="inferred from homology"/>
<dbReference type="PANTHER" id="PTHR18964">
    <property type="entry name" value="ROK (REPRESSOR, ORF, KINASE) FAMILY"/>
    <property type="match status" value="1"/>
</dbReference>
<comment type="similarity">
    <text evidence="1">Belongs to the ROK (NagC/XylR) family.</text>
</comment>
<evidence type="ECO:0000256" key="1">
    <source>
        <dbReference type="ARBA" id="ARBA00006479"/>
    </source>
</evidence>
<dbReference type="OrthoDB" id="9795247at2"/>
<dbReference type="AlphaFoldDB" id="A0A0P6X915"/>
<dbReference type="PATRIC" id="fig|360411.5.peg.1626"/>
<dbReference type="Proteomes" id="UP000050514">
    <property type="component" value="Unassembled WGS sequence"/>
</dbReference>
<dbReference type="InterPro" id="IPR000600">
    <property type="entry name" value="ROK"/>
</dbReference>
<dbReference type="RefSeq" id="WP_061913311.1">
    <property type="nucleotide sequence ID" value="NZ_DF967971.1"/>
</dbReference>
<dbReference type="InterPro" id="IPR043129">
    <property type="entry name" value="ATPase_NBD"/>
</dbReference>
<reference evidence="2 3" key="1">
    <citation type="submission" date="2015-07" db="EMBL/GenBank/DDBJ databases">
        <title>Draft genome of Bellilinea caldifistulae DSM 17877.</title>
        <authorList>
            <person name="Hemp J."/>
            <person name="Ward L.M."/>
            <person name="Pace L.A."/>
            <person name="Fischer W.W."/>
        </authorList>
    </citation>
    <scope>NUCLEOTIDE SEQUENCE [LARGE SCALE GENOMIC DNA]</scope>
    <source>
        <strain evidence="2 3">GOMI-1</strain>
    </source>
</reference>
<sequence length="321" mass="34289">MSQEEFVVGIDLGGTNVRAAVVSRRGEIKAWAQAPIEAARGVEQGILRIQNLIHQVMEQAGIKQIAGIGFGSTGPLDRENGFIQNPYTLPGWENVDVRTPLSRAFDAPLIMENDADAAALGEAWLGSGKGTSRFALVTVGTGVGSAFILDGHIYRGMDGEHPEAGHQVLDPNGPPCYCGARGCLESLVSGPAIVESARRAIPQYPESLLARLEQNGHPLDAVQVVEAARQGDRLAQQIIREAATYLGLGLVNVLLFYLPECIALGGGVMKNYDLFIPHILQVLSQHDVVVPTRRVRITPASLGNKAGVLGAARAIWQQIRG</sequence>
<evidence type="ECO:0008006" key="4">
    <source>
        <dbReference type="Google" id="ProtNLM"/>
    </source>
</evidence>
<evidence type="ECO:0000313" key="3">
    <source>
        <dbReference type="Proteomes" id="UP000050514"/>
    </source>
</evidence>
<gene>
    <name evidence="2" type="ORF">AC812_00625</name>
</gene>
<dbReference type="InterPro" id="IPR049874">
    <property type="entry name" value="ROK_cs"/>
</dbReference>
<name>A0A0P6X915_9CHLR</name>
<dbReference type="Gene3D" id="3.30.420.40">
    <property type="match status" value="2"/>
</dbReference>
<evidence type="ECO:0000313" key="2">
    <source>
        <dbReference type="EMBL" id="KPL78606.1"/>
    </source>
</evidence>
<comment type="caution">
    <text evidence="2">The sequence shown here is derived from an EMBL/GenBank/DDBJ whole genome shotgun (WGS) entry which is preliminary data.</text>
</comment>
<organism evidence="2 3">
    <name type="scientific">Bellilinea caldifistulae</name>
    <dbReference type="NCBI Taxonomy" id="360411"/>
    <lineage>
        <taxon>Bacteria</taxon>
        <taxon>Bacillati</taxon>
        <taxon>Chloroflexota</taxon>
        <taxon>Anaerolineae</taxon>
        <taxon>Anaerolineales</taxon>
        <taxon>Anaerolineaceae</taxon>
        <taxon>Bellilinea</taxon>
    </lineage>
</organism>
<dbReference type="STRING" id="360411.AC812_00625"/>
<keyword evidence="3" id="KW-1185">Reference proteome</keyword>
<dbReference type="SUPFAM" id="SSF53067">
    <property type="entry name" value="Actin-like ATPase domain"/>
    <property type="match status" value="1"/>
</dbReference>
<dbReference type="EMBL" id="LGHJ01000003">
    <property type="protein sequence ID" value="KPL78606.1"/>
    <property type="molecule type" value="Genomic_DNA"/>
</dbReference>